<proteinExistence type="predicted"/>
<keyword evidence="2" id="KW-0540">Nuclease</keyword>
<dbReference type="RefSeq" id="XP_028862425.1">
    <property type="nucleotide sequence ID" value="XM_029005880.1"/>
</dbReference>
<protein>
    <submittedName>
        <fullName evidence="2">Exonuclease, putative</fullName>
    </submittedName>
</protein>
<dbReference type="GeneID" id="39869696"/>
<dbReference type="Pfam" id="PF01612">
    <property type="entry name" value="DNA_pol_A_exo1"/>
    <property type="match status" value="2"/>
</dbReference>
<dbReference type="OMA" id="SFFKWLL"/>
<dbReference type="InterPro" id="IPR012337">
    <property type="entry name" value="RNaseH-like_sf"/>
</dbReference>
<feature type="domain" description="3'-5' exonuclease" evidence="1">
    <location>
        <begin position="631"/>
        <end position="697"/>
    </location>
</feature>
<dbReference type="PANTHER" id="PTHR47765">
    <property type="entry name" value="3'-5' EXONUCLEASE DOMAIN-CONTAINING PROTEIN"/>
    <property type="match status" value="1"/>
</dbReference>
<evidence type="ECO:0000313" key="2">
    <source>
        <dbReference type="EMBL" id="SCO92985.1"/>
    </source>
</evidence>
<dbReference type="EMBL" id="LT594632">
    <property type="protein sequence ID" value="SCO92985.1"/>
    <property type="molecule type" value="Genomic_DNA"/>
</dbReference>
<dbReference type="InterPro" id="IPR036397">
    <property type="entry name" value="RNaseH_sf"/>
</dbReference>
<dbReference type="Proteomes" id="UP000219813">
    <property type="component" value="Chromosome 11"/>
</dbReference>
<dbReference type="Gene3D" id="3.30.420.10">
    <property type="entry name" value="Ribonuclease H-like superfamily/Ribonuclease H"/>
    <property type="match status" value="1"/>
</dbReference>
<dbReference type="VEuPathDB" id="PlasmoDB:PmUG01_11023600"/>
<dbReference type="KEGG" id="pmal:PMUG01_11023600"/>
<keyword evidence="2" id="KW-0269">Exonuclease</keyword>
<dbReference type="GO" id="GO:0003676">
    <property type="term" value="F:nucleic acid binding"/>
    <property type="evidence" value="ECO:0007669"/>
    <property type="project" value="InterPro"/>
</dbReference>
<evidence type="ECO:0000259" key="1">
    <source>
        <dbReference type="Pfam" id="PF01612"/>
    </source>
</evidence>
<organism evidence="2 3">
    <name type="scientific">Plasmodium malariae</name>
    <dbReference type="NCBI Taxonomy" id="5858"/>
    <lineage>
        <taxon>Eukaryota</taxon>
        <taxon>Sar</taxon>
        <taxon>Alveolata</taxon>
        <taxon>Apicomplexa</taxon>
        <taxon>Aconoidasida</taxon>
        <taxon>Haemosporida</taxon>
        <taxon>Plasmodiidae</taxon>
        <taxon>Plasmodium</taxon>
        <taxon>Plasmodium (Plasmodium)</taxon>
    </lineage>
</organism>
<dbReference type="GO" id="GO:0006139">
    <property type="term" value="P:nucleobase-containing compound metabolic process"/>
    <property type="evidence" value="ECO:0007669"/>
    <property type="project" value="InterPro"/>
</dbReference>
<keyword evidence="2" id="KW-0378">Hydrolase</keyword>
<accession>A0A1D3SML4</accession>
<dbReference type="PANTHER" id="PTHR47765:SF2">
    <property type="entry name" value="EXONUCLEASE MUT-7 HOMOLOG"/>
    <property type="match status" value="1"/>
</dbReference>
<dbReference type="InterPro" id="IPR002562">
    <property type="entry name" value="3'-5'_exonuclease_dom"/>
</dbReference>
<sequence>MKNIYNLILAGCRKYKSDHLFIARGDKIFSRGKCSWMNMNKPVCYSLCAYYLYKLKNIKVKENYLSKSKIYNVFVVNNCNGFRKSLENNTFKLQNRNYSSTNNKVYVKGEIYDIIPTLCRKKESKSISSNIIFFILKLLNSKNVATVEEYKENIKKIYFNLIKCYHKIFENNNGNVEYIFSIFNDDIIKNVSPSLRKKKRNMIQEIVLNSLDFFFKNNDNLKDKLDINLLCENIKYKKFLYILKCISYDKEKLKENINVQNVDYLFCRFLNDRIYFTSAIELSSLFVCEEHMTIVTPFKDNSAFNCLIILKYILQIQSKNSLFMFLDIMKYNHLKRGIFCYLFSVNRLTGLLLNYWGSLAAKEYLLLNQGREMEKVKKIEICNDEEINFKNGKCTNHIEGPRNNICKEYYDLPEEMKKNISILNNIEDLKKMVVEIEKNQKEYWVNNIYNNDDVYNVESNNNIITVDDINNHLRRKKKRYYIAIDVEWNRNQKVSIISIATNNRIYIIDLLNIDYNYVSLVYSFFKWLLENPFIYKLFYNFSCDMKILLSFFQNTSNGTYFVNVIDLKDPFLVYKNDGNNLRIDNNVMNFELLNRNILENSNVLLFKKVINNNPCELNKEIRHNISYLESDIITNSCKYTNKIYFKSLSDLCKKVLQKKLNKQLQLSNWKKRPLTRDQIEYAGIDSYVLIKIEEQLVENNYISICLSNSSCLINTFIQKYKFKLCSWE</sequence>
<keyword evidence="3" id="KW-1185">Reference proteome</keyword>
<dbReference type="OrthoDB" id="10261556at2759"/>
<dbReference type="AlphaFoldDB" id="A0A1D3SML4"/>
<dbReference type="InterPro" id="IPR052408">
    <property type="entry name" value="Exonuclease_MUT-7-like"/>
</dbReference>
<feature type="domain" description="3'-5' exonuclease" evidence="1">
    <location>
        <begin position="468"/>
        <end position="557"/>
    </location>
</feature>
<name>A0A1D3SML4_PLAMA</name>
<dbReference type="SUPFAM" id="SSF53098">
    <property type="entry name" value="Ribonuclease H-like"/>
    <property type="match status" value="1"/>
</dbReference>
<gene>
    <name evidence="2" type="primary">PmUG01_11023600</name>
    <name evidence="2" type="ORF">PMUG01_11023600</name>
</gene>
<dbReference type="GO" id="GO:0008408">
    <property type="term" value="F:3'-5' exonuclease activity"/>
    <property type="evidence" value="ECO:0007669"/>
    <property type="project" value="InterPro"/>
</dbReference>
<reference evidence="2 3" key="1">
    <citation type="submission" date="2016-06" db="EMBL/GenBank/DDBJ databases">
        <authorList>
            <consortium name="Pathogen Informatics"/>
        </authorList>
    </citation>
    <scope>NUCLEOTIDE SEQUENCE [LARGE SCALE GENOMIC DNA]</scope>
</reference>
<evidence type="ECO:0000313" key="3">
    <source>
        <dbReference type="Proteomes" id="UP000219813"/>
    </source>
</evidence>